<dbReference type="Pfam" id="PF21789">
    <property type="entry name" value="TNP-like_RNaseH_C"/>
    <property type="match status" value="1"/>
</dbReference>
<reference evidence="3 4" key="1">
    <citation type="submission" date="2019-08" db="EMBL/GenBank/DDBJ databases">
        <title>Whole genome of Aphis craccivora.</title>
        <authorList>
            <person name="Voronova N.V."/>
            <person name="Shulinski R.S."/>
            <person name="Bandarenka Y.V."/>
            <person name="Zhorov D.G."/>
            <person name="Warner D."/>
        </authorList>
    </citation>
    <scope>NUCLEOTIDE SEQUENCE [LARGE SCALE GENOMIC DNA]</scope>
    <source>
        <strain evidence="3">180601</strain>
        <tissue evidence="3">Whole Body</tissue>
    </source>
</reference>
<feature type="non-terminal residue" evidence="3">
    <location>
        <position position="1"/>
    </location>
</feature>
<accession>A0A6G0YJI7</accession>
<evidence type="ECO:0000259" key="2">
    <source>
        <dbReference type="Pfam" id="PF21789"/>
    </source>
</evidence>
<dbReference type="OrthoDB" id="6621548at2759"/>
<dbReference type="PANTHER" id="PTHR47577:SF2">
    <property type="entry name" value="THAP DOMAIN CONTAINING 9"/>
    <property type="match status" value="1"/>
</dbReference>
<proteinExistence type="predicted"/>
<dbReference type="EMBL" id="VUJU01003716">
    <property type="protein sequence ID" value="KAF0756951.1"/>
    <property type="molecule type" value="Genomic_DNA"/>
</dbReference>
<protein>
    <submittedName>
        <fullName evidence="3">THAP domain-containing protein 9</fullName>
    </submittedName>
</protein>
<evidence type="ECO:0000313" key="3">
    <source>
        <dbReference type="EMBL" id="KAF0756951.1"/>
    </source>
</evidence>
<comment type="caution">
    <text evidence="3">The sequence shown here is derived from an EMBL/GenBank/DDBJ whole genome shotgun (WGS) entry which is preliminary data.</text>
</comment>
<gene>
    <name evidence="3" type="ORF">FWK35_00011215</name>
</gene>
<dbReference type="Pfam" id="PF21788">
    <property type="entry name" value="TNP-like_GBD"/>
    <property type="match status" value="1"/>
</dbReference>
<dbReference type="Proteomes" id="UP000478052">
    <property type="component" value="Unassembled WGS sequence"/>
</dbReference>
<feature type="domain" description="Transposable element P transposase-like GTP-binding insertion" evidence="1">
    <location>
        <begin position="47"/>
        <end position="162"/>
    </location>
</feature>
<dbReference type="PANTHER" id="PTHR47577">
    <property type="entry name" value="THAP DOMAIN-CONTAINING PROTEIN 6"/>
    <property type="match status" value="1"/>
</dbReference>
<name>A0A6G0YJI7_APHCR</name>
<feature type="domain" description="Transposable element P transposase-like RNase H C-terminal" evidence="2">
    <location>
        <begin position="234"/>
        <end position="259"/>
    </location>
</feature>
<organism evidence="3 4">
    <name type="scientific">Aphis craccivora</name>
    <name type="common">Cowpea aphid</name>
    <dbReference type="NCBI Taxonomy" id="307492"/>
    <lineage>
        <taxon>Eukaryota</taxon>
        <taxon>Metazoa</taxon>
        <taxon>Ecdysozoa</taxon>
        <taxon>Arthropoda</taxon>
        <taxon>Hexapoda</taxon>
        <taxon>Insecta</taxon>
        <taxon>Pterygota</taxon>
        <taxon>Neoptera</taxon>
        <taxon>Paraneoptera</taxon>
        <taxon>Hemiptera</taxon>
        <taxon>Sternorrhyncha</taxon>
        <taxon>Aphidomorpha</taxon>
        <taxon>Aphidoidea</taxon>
        <taxon>Aphididae</taxon>
        <taxon>Aphidini</taxon>
        <taxon>Aphis</taxon>
        <taxon>Aphis</taxon>
    </lineage>
</organism>
<sequence length="379" mass="43143">VWNVTCDGASGNVQCFKKLGCNFDINSLNTKFTIQNSLEAYATFDACHMLKLARSSLANKRLYQSDNGDIKWSYIYLLNTFQNDLGLKFANKLTVQHINHRNSVMKVKLAAQTLSSGVADAIDYLCQKYESSFQKSKETVYFIRQIDYLFDILNTRIPFSNKSPIHPGNINSIKSVFSDTTNYLRTLKFNGILWILSGRKMFLIGFIVTMTSTLEIAYKLLGRAQSPLKCILTYKMSQDHLELFFGCIRSRGRSNNNPNWNLKIVSLAVSNMIQELEKSFQAVVVINKKVKQNIVMLAKTNILNKSTLFFSINSHPVNVDIGSSSHKYNLFTELSQSFVNIGMRHYTKEINSKQITSSLVYSISAITRGWRHGRLPRAQ</sequence>
<evidence type="ECO:0000313" key="4">
    <source>
        <dbReference type="Proteomes" id="UP000478052"/>
    </source>
</evidence>
<evidence type="ECO:0000259" key="1">
    <source>
        <dbReference type="Pfam" id="PF21788"/>
    </source>
</evidence>
<keyword evidence="4" id="KW-1185">Reference proteome</keyword>
<dbReference type="InterPro" id="IPR048366">
    <property type="entry name" value="TNP-like_GBD"/>
</dbReference>
<dbReference type="AlphaFoldDB" id="A0A6G0YJI7"/>
<dbReference type="InterPro" id="IPR048367">
    <property type="entry name" value="TNP-like_RNaseH_C"/>
</dbReference>